<evidence type="ECO:0000259" key="1">
    <source>
        <dbReference type="Pfam" id="PF08241"/>
    </source>
</evidence>
<proteinExistence type="predicted"/>
<dbReference type="GO" id="GO:0032259">
    <property type="term" value="P:methylation"/>
    <property type="evidence" value="ECO:0007669"/>
    <property type="project" value="UniProtKB-KW"/>
</dbReference>
<dbReference type="EMBL" id="CP029289">
    <property type="protein sequence ID" value="AWR95473.1"/>
    <property type="molecule type" value="Genomic_DNA"/>
</dbReference>
<dbReference type="InterPro" id="IPR013216">
    <property type="entry name" value="Methyltransf_11"/>
</dbReference>
<dbReference type="Gene3D" id="3.40.50.150">
    <property type="entry name" value="Vaccinia Virus protein VP39"/>
    <property type="match status" value="1"/>
</dbReference>
<keyword evidence="2" id="KW-0808">Transferase</keyword>
<sequence length="179" mass="20954">MSSIFDSIRSWDIKPFRRMGVTIDEEIYFAKSLLKDFEGINPKRIVEIGGGNCVISLVLKNKLQNEILSIDTWNEEIKIDDAKKYSQGKINLLNNLFPLPFRRESVDLAYSVLYFYNVPRLTRKNLAEDLFLTIKKGGYFILAEPEIVRNMRKDFFNVGFKEISYRSEQAVFFSKMIKE</sequence>
<dbReference type="GeneID" id="36833209"/>
<keyword evidence="2" id="KW-0489">Methyltransferase</keyword>
<dbReference type="OrthoDB" id="1018at2157"/>
<accession>A0A2U9IHF2</accession>
<dbReference type="GO" id="GO:0008757">
    <property type="term" value="F:S-adenosylmethionine-dependent methyltransferase activity"/>
    <property type="evidence" value="ECO:0007669"/>
    <property type="project" value="InterPro"/>
</dbReference>
<dbReference type="InterPro" id="IPR029063">
    <property type="entry name" value="SAM-dependent_MTases_sf"/>
</dbReference>
<dbReference type="Proteomes" id="UP000248044">
    <property type="component" value="Chromosome"/>
</dbReference>
<dbReference type="Pfam" id="PF08241">
    <property type="entry name" value="Methyltransf_11"/>
    <property type="match status" value="1"/>
</dbReference>
<dbReference type="SUPFAM" id="SSF53335">
    <property type="entry name" value="S-adenosyl-L-methionine-dependent methyltransferases"/>
    <property type="match status" value="1"/>
</dbReference>
<dbReference type="RefSeq" id="WP_110271351.1">
    <property type="nucleotide sequence ID" value="NZ_CP029289.2"/>
</dbReference>
<gene>
    <name evidence="2" type="ORF">DFR85_13595</name>
</gene>
<organism evidence="2 3">
    <name type="scientific">Acidianus brierleyi</name>
    <dbReference type="NCBI Taxonomy" id="41673"/>
    <lineage>
        <taxon>Archaea</taxon>
        <taxon>Thermoproteota</taxon>
        <taxon>Thermoprotei</taxon>
        <taxon>Sulfolobales</taxon>
        <taxon>Sulfolobaceae</taxon>
        <taxon>Acidianus</taxon>
    </lineage>
</organism>
<name>A0A2U9IHF2_9CREN</name>
<evidence type="ECO:0000313" key="2">
    <source>
        <dbReference type="EMBL" id="AWR95473.1"/>
    </source>
</evidence>
<keyword evidence="3" id="KW-1185">Reference proteome</keyword>
<evidence type="ECO:0000313" key="3">
    <source>
        <dbReference type="Proteomes" id="UP000248044"/>
    </source>
</evidence>
<dbReference type="KEGG" id="abri:DFR85_13595"/>
<dbReference type="AlphaFoldDB" id="A0A2U9IHF2"/>
<protein>
    <submittedName>
        <fullName evidence="2">Methyltransferase type 11</fullName>
    </submittedName>
</protein>
<reference evidence="2 3" key="1">
    <citation type="submission" date="2018-05" db="EMBL/GenBank/DDBJ databases">
        <title>Complete Genome Sequences of Extremely Thermoacidophilic, Metal-Mobilizing Type-Strain Members of the Archaeal Family Sulfolobaceae: Acidianus brierleyi DSM-1651T, Acidianus sulfidivorans DSM-18786T, Metallosphaera hakonensis DSM-7519T, and Metallosphaera prunae DSM-10039T.</title>
        <authorList>
            <person name="Counts J.A."/>
            <person name="Kelly R.M."/>
        </authorList>
    </citation>
    <scope>NUCLEOTIDE SEQUENCE [LARGE SCALE GENOMIC DNA]</scope>
    <source>
        <strain evidence="2 3">DSM 1651</strain>
    </source>
</reference>
<feature type="domain" description="Methyltransferase type 11" evidence="1">
    <location>
        <begin position="47"/>
        <end position="142"/>
    </location>
</feature>